<organism evidence="2 3">
    <name type="scientific">Methylocella silvestris</name>
    <dbReference type="NCBI Taxonomy" id="199596"/>
    <lineage>
        <taxon>Bacteria</taxon>
        <taxon>Pseudomonadati</taxon>
        <taxon>Pseudomonadota</taxon>
        <taxon>Alphaproteobacteria</taxon>
        <taxon>Hyphomicrobiales</taxon>
        <taxon>Beijerinckiaceae</taxon>
        <taxon>Methylocella</taxon>
    </lineage>
</organism>
<evidence type="ECO:0000256" key="1">
    <source>
        <dbReference type="SAM" id="SignalP"/>
    </source>
</evidence>
<dbReference type="Proteomes" id="UP000236286">
    <property type="component" value="Unassembled WGS sequence"/>
</dbReference>
<reference evidence="2 3" key="1">
    <citation type="submission" date="2017-10" db="EMBL/GenBank/DDBJ databases">
        <title>Genome announcement of Methylocella silvestris TVC from permafrost.</title>
        <authorList>
            <person name="Wang J."/>
            <person name="Geng K."/>
            <person name="Ul-Haque F."/>
            <person name="Crombie A.T."/>
            <person name="Street L.E."/>
            <person name="Wookey P.A."/>
            <person name="Murrell J.C."/>
            <person name="Pratscher J."/>
        </authorList>
    </citation>
    <scope>NUCLEOTIDE SEQUENCE [LARGE SCALE GENOMIC DNA]</scope>
    <source>
        <strain evidence="2 3">TVC</strain>
    </source>
</reference>
<feature type="chain" id="PRO_5014317141" evidence="1">
    <location>
        <begin position="44"/>
        <end position="110"/>
    </location>
</feature>
<keyword evidence="1" id="KW-0732">Signal</keyword>
<gene>
    <name evidence="2" type="ORF">CR492_16465</name>
</gene>
<name>A0A2J7TDG2_METSI</name>
<evidence type="ECO:0000313" key="3">
    <source>
        <dbReference type="Proteomes" id="UP000236286"/>
    </source>
</evidence>
<protein>
    <submittedName>
        <fullName evidence="2">Uncharacterized protein</fullName>
    </submittedName>
</protein>
<accession>A0A2J7TDG2</accession>
<dbReference type="AlphaFoldDB" id="A0A2J7TDG2"/>
<proteinExistence type="predicted"/>
<dbReference type="EMBL" id="PDZR01000023">
    <property type="protein sequence ID" value="PNG24815.1"/>
    <property type="molecule type" value="Genomic_DNA"/>
</dbReference>
<comment type="caution">
    <text evidence="2">The sequence shown here is derived from an EMBL/GenBank/DDBJ whole genome shotgun (WGS) entry which is preliminary data.</text>
</comment>
<sequence>MCTQSGKLGVARSPFVKPFGDDAMIARAAIVLSAVAFAAPAFAACDEDTLETVSDGGEILVMQSGHVYQVEGGVTVDTRLWLPAEDVLICGDEIIYKDEDGERASVTLLR</sequence>
<evidence type="ECO:0000313" key="2">
    <source>
        <dbReference type="EMBL" id="PNG24815.1"/>
    </source>
</evidence>
<feature type="signal peptide" evidence="1">
    <location>
        <begin position="1"/>
        <end position="43"/>
    </location>
</feature>